<dbReference type="RefSeq" id="WP_104978194.1">
    <property type="nucleotide sequence ID" value="NZ_CP012673.1"/>
</dbReference>
<dbReference type="SUPFAM" id="SSF51735">
    <property type="entry name" value="NAD(P)-binding Rossmann-fold domains"/>
    <property type="match status" value="1"/>
</dbReference>
<dbReference type="GO" id="GO:0015979">
    <property type="term" value="P:photosynthesis"/>
    <property type="evidence" value="ECO:0007669"/>
    <property type="project" value="UniProtKB-KW"/>
</dbReference>
<keyword evidence="2" id="KW-0604">Photosystem II</keyword>
<dbReference type="InterPro" id="IPR016040">
    <property type="entry name" value="NAD(P)-bd_dom"/>
</dbReference>
<keyword evidence="1" id="KW-0602">Photosynthesis</keyword>
<dbReference type="AlphaFoldDB" id="A0A2L0EM69"/>
<dbReference type="EMBL" id="CP012673">
    <property type="protein sequence ID" value="AUX40388.1"/>
    <property type="molecule type" value="Genomic_DNA"/>
</dbReference>
<protein>
    <recommendedName>
        <fullName evidence="3">NAD(P)-binding domain-containing protein</fullName>
    </recommendedName>
</protein>
<accession>A0A2L0EM69</accession>
<dbReference type="OrthoDB" id="367683at2"/>
<dbReference type="Pfam" id="PF13460">
    <property type="entry name" value="NAD_binding_10"/>
    <property type="match status" value="1"/>
</dbReference>
<dbReference type="InterPro" id="IPR044256">
    <property type="entry name" value="HCF244-like"/>
</dbReference>
<feature type="domain" description="NAD(P)-binding" evidence="3">
    <location>
        <begin position="12"/>
        <end position="199"/>
    </location>
</feature>
<gene>
    <name evidence="4" type="ORF">SOCE26_017880</name>
</gene>
<dbReference type="PANTHER" id="PTHR47128:SF2">
    <property type="entry name" value="PROTEIN HIGH CHLOROPHYLL FLUORESCENCE PHENOTYPE 244, CHLOROPLASTIC"/>
    <property type="match status" value="1"/>
</dbReference>
<dbReference type="InterPro" id="IPR036291">
    <property type="entry name" value="NAD(P)-bd_dom_sf"/>
</dbReference>
<sequence length="298" mass="31371">MTATAHRILLAGATGAVGMELLRLLRAQGRFVRTLSRTRKNAARVYGLASEVVVADAVEPGALAGVLDGITTVVSCLGASVSLTLRERRSYHDVDVVANTHLLDASKRAGVKRFVYLSAHPGPGYAHTRYLAAHLGVEERIRASGLAFSFVRPTGIYTALGDLVAMARVGLGTVAGDGRARTNPVHPVDVAEALAEVIDGGPAVVPVGGPDVMTRDDVVRLAFEATGKQARLLHVPPGVFRVMSALLAGIHPRLSDLLEFVAAVMTSDSVAPARGTRPLRAWFAELAGSRSALSRRPP</sequence>
<dbReference type="PANTHER" id="PTHR47128">
    <property type="match status" value="1"/>
</dbReference>
<evidence type="ECO:0000256" key="2">
    <source>
        <dbReference type="ARBA" id="ARBA00023276"/>
    </source>
</evidence>
<evidence type="ECO:0000259" key="3">
    <source>
        <dbReference type="Pfam" id="PF13460"/>
    </source>
</evidence>
<evidence type="ECO:0000256" key="1">
    <source>
        <dbReference type="ARBA" id="ARBA00022531"/>
    </source>
</evidence>
<dbReference type="Gene3D" id="3.40.50.720">
    <property type="entry name" value="NAD(P)-binding Rossmann-like Domain"/>
    <property type="match status" value="1"/>
</dbReference>
<evidence type="ECO:0000313" key="4">
    <source>
        <dbReference type="EMBL" id="AUX40388.1"/>
    </source>
</evidence>
<organism evidence="4 5">
    <name type="scientific">Sorangium cellulosum</name>
    <name type="common">Polyangium cellulosum</name>
    <dbReference type="NCBI Taxonomy" id="56"/>
    <lineage>
        <taxon>Bacteria</taxon>
        <taxon>Pseudomonadati</taxon>
        <taxon>Myxococcota</taxon>
        <taxon>Polyangia</taxon>
        <taxon>Polyangiales</taxon>
        <taxon>Polyangiaceae</taxon>
        <taxon>Sorangium</taxon>
    </lineage>
</organism>
<evidence type="ECO:0000313" key="5">
    <source>
        <dbReference type="Proteomes" id="UP000238348"/>
    </source>
</evidence>
<proteinExistence type="predicted"/>
<dbReference type="Proteomes" id="UP000238348">
    <property type="component" value="Chromosome"/>
</dbReference>
<reference evidence="4 5" key="1">
    <citation type="submission" date="2015-09" db="EMBL/GenBank/DDBJ databases">
        <title>Sorangium comparison.</title>
        <authorList>
            <person name="Zaburannyi N."/>
            <person name="Bunk B."/>
            <person name="Overmann J."/>
            <person name="Mueller R."/>
        </authorList>
    </citation>
    <scope>NUCLEOTIDE SEQUENCE [LARGE SCALE GENOMIC DNA]</scope>
    <source>
        <strain evidence="4 5">So ce26</strain>
    </source>
</reference>
<name>A0A2L0EM69_SORCE</name>
<dbReference type="GO" id="GO:0009523">
    <property type="term" value="C:photosystem II"/>
    <property type="evidence" value="ECO:0007669"/>
    <property type="project" value="UniProtKB-KW"/>
</dbReference>